<dbReference type="Proteomes" id="UP000406184">
    <property type="component" value="Unassembled WGS sequence"/>
</dbReference>
<organism evidence="1 2">
    <name type="scientific">Faecalibacterium prausnitzii</name>
    <dbReference type="NCBI Taxonomy" id="853"/>
    <lineage>
        <taxon>Bacteria</taxon>
        <taxon>Bacillati</taxon>
        <taxon>Bacillota</taxon>
        <taxon>Clostridia</taxon>
        <taxon>Eubacteriales</taxon>
        <taxon>Oscillospiraceae</taxon>
        <taxon>Faecalibacterium</taxon>
    </lineage>
</organism>
<proteinExistence type="predicted"/>
<evidence type="ECO:0000313" key="1">
    <source>
        <dbReference type="EMBL" id="VUX04881.1"/>
    </source>
</evidence>
<accession>A0A564TE42</accession>
<dbReference type="AlphaFoldDB" id="A0A564TE42"/>
<keyword evidence="2" id="KW-1185">Reference proteome</keyword>
<protein>
    <submittedName>
        <fullName evidence="1">Phage protein Gp37/Gp68</fullName>
    </submittedName>
</protein>
<reference evidence="1 2" key="1">
    <citation type="submission" date="2019-07" db="EMBL/GenBank/DDBJ databases">
        <authorList>
            <person name="Hibberd C M."/>
            <person name="Gehrig L. J."/>
            <person name="Chang H.-W."/>
            <person name="Venkatesh S."/>
        </authorList>
    </citation>
    <scope>NUCLEOTIDE SEQUENCE [LARGE SCALE GENOMIC DNA]</scope>
    <source>
        <strain evidence="1">Faecalibacterium_prausnitzii_JG_BgPS064</strain>
    </source>
</reference>
<dbReference type="RefSeq" id="WP_347562576.1">
    <property type="nucleotide sequence ID" value="NZ_CABHMY010000092.1"/>
</dbReference>
<dbReference type="Pfam" id="PF07505">
    <property type="entry name" value="DUF5131"/>
    <property type="match status" value="1"/>
</dbReference>
<dbReference type="InterPro" id="IPR011101">
    <property type="entry name" value="DUF5131"/>
</dbReference>
<dbReference type="EMBL" id="CABHMY010000092">
    <property type="protein sequence ID" value="VUX04881.1"/>
    <property type="molecule type" value="Genomic_DNA"/>
</dbReference>
<sequence>MSFLHDIWNPWHGCVKCSEGCQNCYMYFLDRMRDQNGAEIYKTKSGFSYPLQKDRTGHYKIQSGEQIRVCMTSDFFLEEADPWRVEAWDIMRQRSDVVFFLLTKRPQRVRECLPPDWGSGWDNIFFNVTCENQRRADERIPILFDLPFKHKGIMCAPFIGPVSIRQYLTAGQIERVICGGENYDGARPCNFDWVKSLRQECVDANVTFCFIETGTVFIKDGKRYHLPSKQLQSRMAYKSGMNFQGRPIHFDLVDDWGYPIPQEDLYVPHFRANCETCGSKLICNGCSDCGKCL</sequence>
<name>A0A564TE42_9FIRM</name>
<gene>
    <name evidence="1" type="ORF">FPPS064S07_02638</name>
</gene>
<evidence type="ECO:0000313" key="2">
    <source>
        <dbReference type="Proteomes" id="UP000406184"/>
    </source>
</evidence>